<dbReference type="InterPro" id="IPR053879">
    <property type="entry name" value="HYDIN_VesB_CFA65-like_Ig"/>
</dbReference>
<dbReference type="InterPro" id="IPR036278">
    <property type="entry name" value="Sialidase_sf"/>
</dbReference>
<dbReference type="SUPFAM" id="SSF49899">
    <property type="entry name" value="Concanavalin A-like lectins/glucanases"/>
    <property type="match status" value="1"/>
</dbReference>
<dbReference type="Proteomes" id="UP001527882">
    <property type="component" value="Unassembled WGS sequence"/>
</dbReference>
<dbReference type="CDD" id="cd00063">
    <property type="entry name" value="FN3"/>
    <property type="match status" value="3"/>
</dbReference>
<feature type="chain" id="PRO_5046075536" description="Intimin" evidence="11">
    <location>
        <begin position="26"/>
        <end position="1876"/>
    </location>
</feature>
<protein>
    <recommendedName>
        <fullName evidence="4">Intimin</fullName>
    </recommendedName>
    <alternativeName>
        <fullName evidence="10">Attaching and effacing protein</fullName>
    </alternativeName>
</protein>
<keyword evidence="6" id="KW-0843">Virulence</keyword>
<comment type="caution">
    <text evidence="15">The sequence shown here is derived from an EMBL/GenBank/DDBJ whole genome shotgun (WGS) entry which is preliminary data.</text>
</comment>
<dbReference type="InterPro" id="IPR013783">
    <property type="entry name" value="Ig-like_fold"/>
</dbReference>
<proteinExistence type="inferred from homology"/>
<reference evidence="15 16" key="1">
    <citation type="submission" date="2022-12" db="EMBL/GenBank/DDBJ databases">
        <title>Draft genome sequence of Paenibacillus sp. dW9.</title>
        <authorList>
            <person name="Choi E.-W."/>
            <person name="Kim D.-U."/>
        </authorList>
    </citation>
    <scope>NUCLEOTIDE SEQUENCE [LARGE SCALE GENOMIC DNA]</scope>
    <source>
        <strain evidence="16">dW9</strain>
    </source>
</reference>
<keyword evidence="5" id="KW-0963">Cytoplasm</keyword>
<evidence type="ECO:0000259" key="13">
    <source>
        <dbReference type="PROSITE" id="PS51127"/>
    </source>
</evidence>
<dbReference type="SUPFAM" id="SSF49464">
    <property type="entry name" value="Carboxypeptidase regulatory domain-like"/>
    <property type="match status" value="2"/>
</dbReference>
<keyword evidence="16" id="KW-1185">Reference proteome</keyword>
<dbReference type="RefSeq" id="WP_269885084.1">
    <property type="nucleotide sequence ID" value="NZ_JAQAGZ010000024.1"/>
</dbReference>
<evidence type="ECO:0000313" key="15">
    <source>
        <dbReference type="EMBL" id="MCZ8516550.1"/>
    </source>
</evidence>
<dbReference type="InterPro" id="IPR003343">
    <property type="entry name" value="Big_2"/>
</dbReference>
<dbReference type="PROSITE" id="PS51272">
    <property type="entry name" value="SLH"/>
    <property type="match status" value="3"/>
</dbReference>
<evidence type="ECO:0000256" key="2">
    <source>
        <dbReference type="ARBA" id="ARBA00004496"/>
    </source>
</evidence>
<dbReference type="Pfam" id="PF18483">
    <property type="entry name" value="Lectin_L-type_dom"/>
    <property type="match status" value="1"/>
</dbReference>
<sequence length="1876" mass="195947">MKRIYSKVIRLIMSLALLSSMFSFANVQSVKASGPAPLWNPPGGVQVSDAGTSNSISQGNTSRKLAITPDGTIYVLFHGDAGIRVAKSTDRGNSFSPSVQINSSNLEAEIAASSNGNVYVIYSQSGSVYFSKSTDKGATFSTPVNIGAANGTVHMDTDDNYIYIIDQNGTHFYYSSDNGATFTLNAIPTSYVYSDVHVDSSTHQVVIQKDNPSLRYYTSDDHGKTLKGPVDPSGQVFYSVSALSSGALGHYNFVAGQGTTSYKYDLDNQKLTTLTFGNNTTSQGRSISADAFGNVVTGYSDGTNVTFAVSQDLGATFGSPVTISGTTIAESAINTTNGDILFAYESNGKVYLAVYAGLLQGYKLNLSTTTVSFPNQNAANQTVILQNTSNQTVTINSITPSGPFTVTSDCGNTLAPNAQCNLHIGFNPAGAGTFTGSVAIDSDAFNIPRVILLTGTSTANPTKWITFKNDDFSNANQVNLFSLNGNASVVTDNQNRKVLRLTPASGNKYGTAFNKALIAPANNYSFSTSFAFRMSNGGGIAPGHADGITFAIQTQSSNAGTLGSGIGYQGITPSFAVKYDSFPNGSPNNDPSDNYIGLAQNGNVNNTNPSWYYDLNQTSFKLYDGNVYYSWIDYDGVNKTVKVYINNANTRPAAPVLNVPNIDLGTIFGGQPGVYAGFTAATGGAWENHDILSWDFTNKFDPIDTTQYTYKQAPTKVTVNAAPTGQPGKYSVIATVYDVDGNPVPGAPITFTSTQGTLTAVSGTSLSDLQSDNNGQGTAILDFGSLSPSGKVTATAIGGAYTTVTIPSAPTGLSAVTTSQTAATLTWNSVNGAASYNIYKNGSLYAANVTAPTYNVTGLVPGTFSVFTLTAVTNGFESAPSNSVTVPKSVGLNLDSTSYTLPIGATHSTVVTSVYSDGSSFDITNKSSFSSSNPNIATIGSNGLVTAVGAGTTIIQAVYGGASVQANVTVTIAAPTGVTTTNITSTGATIHWNAVTGAQSYNIYDNGKLIASGVQGTSYSVTGLTAGTNHSFTVTAVSNGIESSASESASAAMSTLSDLLVDLGSYTLPIGAKHQTVTNAVYLDQSITDVSKLATYSSSNPEIASVDANGLVTAISPGTATITSTFGGKTATATVLVVNAVPNFSITLTTSPKSVVGDGKSQVTLSASVVSTSGNPVANVPITFHFGKGSAADQTVITNAQGIASMAFTAPNINGINPVNEVIVATATDPTSKLSTQQSIAINYMPASVQGFVIDKMTGKPVAGAKVSVTADFNGDGVIDFSSTVTTGPDGSYQIYVPRGNFTYTLNIQTPVQVGNQTVMLNQTQTATVGQLNGTGQTIASANKISGQLFISRSASNSSNSQPTIGSLFGTGNVSAVVQGTNGNNFSYTAGLDANGNFDVNNVPQGQYIIKYQIKAPDGSILAGPSVSVSINQNGEMGVVYSLIDPYGIVTDAYTGQPVSGINMTLYWADTPLNRQNGHTPNTPVNLPELSNFAPNQNHNPQITDAAGEYGWMVFPNADYYIVATKPGYTNYNTLIAAPNVPAVDGSDSYIQNGIIHVGQTIVSFSYSMKKQSSSSSGSGGTFVSGNAPTGLTTSSITSAGVLLNWDVMSGVESYNIYDNGKVIASNVTGTSYQVTGLTAGSSHIFTVSAVVNGTETKQSVSKSITMAADTASITHESGHHEKYIEGYPDGTFKSERNVTREEVAAMLFRVYHLSKSALDGMSYSDVSHADWGADEIAAVTKAGFMNGYPDGTFRPNQPITREEMAGIVARLKNLQGTGMDVFTDISGSWARDAIYLSTQAGILKGYEDGTFRPKANATRAEVVTMINRLMNRGPLTGVGNPTWSDVNPSYWAYGDIEEASTDHDYMIQDNKEVQK</sequence>
<evidence type="ECO:0000256" key="6">
    <source>
        <dbReference type="ARBA" id="ARBA00023026"/>
    </source>
</evidence>
<evidence type="ECO:0000256" key="4">
    <source>
        <dbReference type="ARBA" id="ARBA00017346"/>
    </source>
</evidence>
<feature type="domain" description="Fibronectin type-III" evidence="12">
    <location>
        <begin position="1588"/>
        <end position="1670"/>
    </location>
</feature>
<dbReference type="InterPro" id="IPR054604">
    <property type="entry name" value="SbsC_Big-like"/>
</dbReference>
<dbReference type="Gene3D" id="2.60.40.1080">
    <property type="match status" value="2"/>
</dbReference>
<dbReference type="InterPro" id="IPR001119">
    <property type="entry name" value="SLH_dom"/>
</dbReference>
<keyword evidence="11" id="KW-0732">Signal</keyword>
<evidence type="ECO:0000313" key="16">
    <source>
        <dbReference type="Proteomes" id="UP001527882"/>
    </source>
</evidence>
<dbReference type="SMART" id="SM00634">
    <property type="entry name" value="BID_1"/>
    <property type="match status" value="1"/>
</dbReference>
<dbReference type="InterPro" id="IPR013320">
    <property type="entry name" value="ConA-like_dom_sf"/>
</dbReference>
<evidence type="ECO:0000256" key="10">
    <source>
        <dbReference type="ARBA" id="ARBA00029955"/>
    </source>
</evidence>
<dbReference type="InterPro" id="IPR008964">
    <property type="entry name" value="Invasin/intimin_cell_adhesion"/>
</dbReference>
<dbReference type="InterPro" id="IPR003344">
    <property type="entry name" value="Big_1_dom"/>
</dbReference>
<dbReference type="Pfam" id="PF00041">
    <property type="entry name" value="fn3"/>
    <property type="match status" value="2"/>
</dbReference>
<evidence type="ECO:0000256" key="11">
    <source>
        <dbReference type="SAM" id="SignalP"/>
    </source>
</evidence>
<feature type="domain" description="SLH" evidence="14">
    <location>
        <begin position="1784"/>
        <end position="1841"/>
    </location>
</feature>
<dbReference type="Gene3D" id="2.60.40.10">
    <property type="entry name" value="Immunoglobulins"/>
    <property type="match status" value="6"/>
</dbReference>
<name>A0ABT4QIN8_9BACL</name>
<dbReference type="SUPFAM" id="SSF49373">
    <property type="entry name" value="Invasin/intimin cell-adhesion fragments"/>
    <property type="match status" value="4"/>
</dbReference>
<dbReference type="CDD" id="cd15482">
    <property type="entry name" value="Sialidase_non-viral"/>
    <property type="match status" value="1"/>
</dbReference>
<dbReference type="InterPro" id="IPR050258">
    <property type="entry name" value="Leguminous_Lectin"/>
</dbReference>
<evidence type="ECO:0000259" key="12">
    <source>
        <dbReference type="PROSITE" id="PS50853"/>
    </source>
</evidence>
<feature type="domain" description="Fibronectin type-III" evidence="12">
    <location>
        <begin position="974"/>
        <end position="1058"/>
    </location>
</feature>
<feature type="domain" description="SLH" evidence="14">
    <location>
        <begin position="1720"/>
        <end position="1783"/>
    </location>
</feature>
<evidence type="ECO:0000256" key="3">
    <source>
        <dbReference type="ARBA" id="ARBA00010116"/>
    </source>
</evidence>
<organism evidence="15 16">
    <name type="scientific">Paenibacillus gyeongsangnamensis</name>
    <dbReference type="NCBI Taxonomy" id="3388067"/>
    <lineage>
        <taxon>Bacteria</taxon>
        <taxon>Bacillati</taxon>
        <taxon>Bacillota</taxon>
        <taxon>Bacilli</taxon>
        <taxon>Bacillales</taxon>
        <taxon>Paenibacillaceae</taxon>
        <taxon>Paenibacillus</taxon>
    </lineage>
</organism>
<dbReference type="Gene3D" id="2.60.120.200">
    <property type="match status" value="1"/>
</dbReference>
<feature type="domain" description="Big-1" evidence="13">
    <location>
        <begin position="1145"/>
        <end position="1245"/>
    </location>
</feature>
<evidence type="ECO:0000256" key="8">
    <source>
        <dbReference type="ARBA" id="ARBA00023157"/>
    </source>
</evidence>
<dbReference type="Pfam" id="PF22359">
    <property type="entry name" value="Big-like"/>
    <property type="match status" value="1"/>
</dbReference>
<evidence type="ECO:0000256" key="9">
    <source>
        <dbReference type="ARBA" id="ARBA00023273"/>
    </source>
</evidence>
<dbReference type="Pfam" id="PF00395">
    <property type="entry name" value="SLH"/>
    <property type="match status" value="3"/>
</dbReference>
<gene>
    <name evidence="15" type="ORF">O9H85_30005</name>
</gene>
<dbReference type="SMART" id="SM00060">
    <property type="entry name" value="FN3"/>
    <property type="match status" value="3"/>
</dbReference>
<dbReference type="PROSITE" id="PS50853">
    <property type="entry name" value="FN3"/>
    <property type="match status" value="3"/>
</dbReference>
<accession>A0ABT4QIN8</accession>
<feature type="domain" description="SLH" evidence="14">
    <location>
        <begin position="1654"/>
        <end position="1719"/>
    </location>
</feature>
<evidence type="ECO:0000256" key="1">
    <source>
        <dbReference type="ARBA" id="ARBA00004138"/>
    </source>
</evidence>
<dbReference type="Gene3D" id="2.60.40.1120">
    <property type="entry name" value="Carboxypeptidase-like, regulatory domain"/>
    <property type="match status" value="2"/>
</dbReference>
<dbReference type="Pfam" id="PF02369">
    <property type="entry name" value="Big_1"/>
    <property type="match status" value="1"/>
</dbReference>
<dbReference type="InterPro" id="IPR008969">
    <property type="entry name" value="CarboxyPept-like_regulatory"/>
</dbReference>
<keyword evidence="8" id="KW-1015">Disulfide bond</keyword>
<dbReference type="SUPFAM" id="SSF49265">
    <property type="entry name" value="Fibronectin type III"/>
    <property type="match status" value="3"/>
</dbReference>
<dbReference type="Pfam" id="PF22544">
    <property type="entry name" value="HYDIN_VesB_CFA65-like_Ig"/>
    <property type="match status" value="1"/>
</dbReference>
<dbReference type="PROSITE" id="PS51127">
    <property type="entry name" value="BIG1"/>
    <property type="match status" value="1"/>
</dbReference>
<dbReference type="InterPro" id="IPR003961">
    <property type="entry name" value="FN3_dom"/>
</dbReference>
<feature type="signal peptide" evidence="11">
    <location>
        <begin position="1"/>
        <end position="25"/>
    </location>
</feature>
<dbReference type="EMBL" id="JAQAGZ010000024">
    <property type="protein sequence ID" value="MCZ8516550.1"/>
    <property type="molecule type" value="Genomic_DNA"/>
</dbReference>
<keyword evidence="7" id="KW-0969">Cilium</keyword>
<evidence type="ECO:0000256" key="5">
    <source>
        <dbReference type="ARBA" id="ARBA00022490"/>
    </source>
</evidence>
<evidence type="ECO:0000259" key="14">
    <source>
        <dbReference type="PROSITE" id="PS51272"/>
    </source>
</evidence>
<keyword evidence="9" id="KW-0966">Cell projection</keyword>
<dbReference type="PANTHER" id="PTHR32401:SF48">
    <property type="entry name" value="LEGUME LECTIN DOMAIN-CONTAINING PROTEIN"/>
    <property type="match status" value="1"/>
</dbReference>
<dbReference type="SMART" id="SM00635">
    <property type="entry name" value="BID_2"/>
    <property type="match status" value="2"/>
</dbReference>
<comment type="similarity">
    <text evidence="3">Belongs to the intimin/invasin family.</text>
</comment>
<comment type="subcellular location">
    <subcellularLocation>
        <location evidence="1">Cell projection</location>
        <location evidence="1">Cilium</location>
    </subcellularLocation>
    <subcellularLocation>
        <location evidence="2">Cytoplasm</location>
    </subcellularLocation>
</comment>
<dbReference type="SUPFAM" id="SSF50939">
    <property type="entry name" value="Sialidases"/>
    <property type="match status" value="1"/>
</dbReference>
<dbReference type="InterPro" id="IPR056573">
    <property type="entry name" value="Lectin_L-type_dom"/>
</dbReference>
<dbReference type="PANTHER" id="PTHR32401">
    <property type="entry name" value="CONCANAVALIN A-LIKE LECTIN FAMILY PROTEIN"/>
    <property type="match status" value="1"/>
</dbReference>
<dbReference type="Pfam" id="PF02368">
    <property type="entry name" value="Big_2"/>
    <property type="match status" value="1"/>
</dbReference>
<dbReference type="InterPro" id="IPR036116">
    <property type="entry name" value="FN3_sf"/>
</dbReference>
<evidence type="ECO:0000256" key="7">
    <source>
        <dbReference type="ARBA" id="ARBA00023069"/>
    </source>
</evidence>
<dbReference type="CDD" id="cd01951">
    <property type="entry name" value="lectin_L-type"/>
    <property type="match status" value="1"/>
</dbReference>
<feature type="domain" description="Fibronectin type-III" evidence="12">
    <location>
        <begin position="809"/>
        <end position="892"/>
    </location>
</feature>